<accession>A0ABP8C414</accession>
<dbReference type="InterPro" id="IPR000878">
    <property type="entry name" value="4pyrrol_Mease"/>
</dbReference>
<comment type="pathway">
    <text evidence="1">Cofactor biosynthesis; adenosylcobalamin biosynthesis.</text>
</comment>
<evidence type="ECO:0000259" key="6">
    <source>
        <dbReference type="Pfam" id="PF00590"/>
    </source>
</evidence>
<dbReference type="PANTHER" id="PTHR43467:SF1">
    <property type="entry name" value="PRECORRIN-6A SYNTHASE [DEACETYLATING]"/>
    <property type="match status" value="1"/>
</dbReference>
<evidence type="ECO:0000256" key="1">
    <source>
        <dbReference type="ARBA" id="ARBA00004953"/>
    </source>
</evidence>
<sequence>MKRLLLIGIGAGDPDHLTFQAAKAIAATDVFLLVDKGEAKHDLSQLRHDLIAAHARDPYRIVEARDPERDRTAPAYTAAVENWRSRRAQIYKSFITDELADGQTGALLVWGDPALYDSTLAALDEVEAEFEHEVIPGISSVSALTARHRVPLTQVGRPVHITTGRRLAAEGTTADDVLVMLDAACAFTEAADDFHIYWGAYLGTPDEILISGPVTEVADQIRAARTEARTRKGWIMDTYLLRRTPPNAES</sequence>
<evidence type="ECO:0000256" key="4">
    <source>
        <dbReference type="ARBA" id="ARBA00022679"/>
    </source>
</evidence>
<dbReference type="InterPro" id="IPR012797">
    <property type="entry name" value="CobF"/>
</dbReference>
<gene>
    <name evidence="7" type="primary">cobF</name>
    <name evidence="7" type="ORF">GCM10022254_33810</name>
</gene>
<evidence type="ECO:0000313" key="7">
    <source>
        <dbReference type="EMBL" id="GAA4232831.1"/>
    </source>
</evidence>
<proteinExistence type="predicted"/>
<dbReference type="Gene3D" id="3.30.950.10">
    <property type="entry name" value="Methyltransferase, Cobalt-precorrin-4 Transmethylase, Domain 2"/>
    <property type="match status" value="1"/>
</dbReference>
<dbReference type="SUPFAM" id="SSF53790">
    <property type="entry name" value="Tetrapyrrole methylase"/>
    <property type="match status" value="1"/>
</dbReference>
<dbReference type="NCBIfam" id="TIGR02434">
    <property type="entry name" value="CobF"/>
    <property type="match status" value="1"/>
</dbReference>
<dbReference type="PANTHER" id="PTHR43467">
    <property type="entry name" value="COBALT-PRECORRIN-2 C(20)-METHYLTRANSFERASE"/>
    <property type="match status" value="1"/>
</dbReference>
<name>A0ABP8C414_9ACTN</name>
<reference evidence="8" key="1">
    <citation type="journal article" date="2019" name="Int. J. Syst. Evol. Microbiol.">
        <title>The Global Catalogue of Microorganisms (GCM) 10K type strain sequencing project: providing services to taxonomists for standard genome sequencing and annotation.</title>
        <authorList>
            <consortium name="The Broad Institute Genomics Platform"/>
            <consortium name="The Broad Institute Genome Sequencing Center for Infectious Disease"/>
            <person name="Wu L."/>
            <person name="Ma J."/>
        </authorList>
    </citation>
    <scope>NUCLEOTIDE SEQUENCE [LARGE SCALE GENOMIC DNA]</scope>
    <source>
        <strain evidence="8">JCM 17440</strain>
    </source>
</reference>
<dbReference type="Gene3D" id="3.40.1010.10">
    <property type="entry name" value="Cobalt-precorrin-4 Transmethylase, Domain 1"/>
    <property type="match status" value="1"/>
</dbReference>
<dbReference type="CDD" id="cd11643">
    <property type="entry name" value="Precorrin-6A-synthase"/>
    <property type="match status" value="1"/>
</dbReference>
<dbReference type="InterPro" id="IPR035996">
    <property type="entry name" value="4pyrrol_Methylase_sf"/>
</dbReference>
<dbReference type="PIRSF" id="PIRSF036525">
    <property type="entry name" value="CobF"/>
    <property type="match status" value="1"/>
</dbReference>
<protein>
    <submittedName>
        <fullName evidence="7">Precorrin-6A synthase (Deacetylating)</fullName>
    </submittedName>
</protein>
<dbReference type="InterPro" id="IPR014777">
    <property type="entry name" value="4pyrrole_Mease_sub1"/>
</dbReference>
<comment type="caution">
    <text evidence="7">The sequence shown here is derived from an EMBL/GenBank/DDBJ whole genome shotgun (WGS) entry which is preliminary data.</text>
</comment>
<keyword evidence="4" id="KW-0808">Transferase</keyword>
<dbReference type="Pfam" id="PF00590">
    <property type="entry name" value="TP_methylase"/>
    <property type="match status" value="1"/>
</dbReference>
<evidence type="ECO:0000313" key="8">
    <source>
        <dbReference type="Proteomes" id="UP001501710"/>
    </source>
</evidence>
<keyword evidence="5" id="KW-0949">S-adenosyl-L-methionine</keyword>
<organism evidence="7 8">
    <name type="scientific">Actinomadura meridiana</name>
    <dbReference type="NCBI Taxonomy" id="559626"/>
    <lineage>
        <taxon>Bacteria</taxon>
        <taxon>Bacillati</taxon>
        <taxon>Actinomycetota</taxon>
        <taxon>Actinomycetes</taxon>
        <taxon>Streptosporangiales</taxon>
        <taxon>Thermomonosporaceae</taxon>
        <taxon>Actinomadura</taxon>
    </lineage>
</organism>
<evidence type="ECO:0000256" key="5">
    <source>
        <dbReference type="ARBA" id="ARBA00022691"/>
    </source>
</evidence>
<evidence type="ECO:0000256" key="2">
    <source>
        <dbReference type="ARBA" id="ARBA00022573"/>
    </source>
</evidence>
<dbReference type="EMBL" id="BAABAS010000006">
    <property type="protein sequence ID" value="GAA4232831.1"/>
    <property type="molecule type" value="Genomic_DNA"/>
</dbReference>
<keyword evidence="3" id="KW-0489">Methyltransferase</keyword>
<dbReference type="RefSeq" id="WP_344897286.1">
    <property type="nucleotide sequence ID" value="NZ_BAABAS010000006.1"/>
</dbReference>
<dbReference type="Proteomes" id="UP001501710">
    <property type="component" value="Unassembled WGS sequence"/>
</dbReference>
<keyword evidence="8" id="KW-1185">Reference proteome</keyword>
<feature type="domain" description="Tetrapyrrole methylase" evidence="6">
    <location>
        <begin position="4"/>
        <end position="217"/>
    </location>
</feature>
<keyword evidence="2" id="KW-0169">Cobalamin biosynthesis</keyword>
<dbReference type="InterPro" id="IPR014776">
    <property type="entry name" value="4pyrrole_Mease_sub2"/>
</dbReference>
<evidence type="ECO:0000256" key="3">
    <source>
        <dbReference type="ARBA" id="ARBA00022603"/>
    </source>
</evidence>